<dbReference type="InterPro" id="IPR037185">
    <property type="entry name" value="EmrE-like"/>
</dbReference>
<comment type="subcellular location">
    <subcellularLocation>
        <location evidence="1">Membrane</location>
        <topology evidence="1">Multi-pass membrane protein</topology>
    </subcellularLocation>
</comment>
<gene>
    <name evidence="7" type="ORF">GV832_10455</name>
</gene>
<feature type="domain" description="EamA" evidence="6">
    <location>
        <begin position="13"/>
        <end position="143"/>
    </location>
</feature>
<accession>A0AAE4YB52</accession>
<keyword evidence="2 5" id="KW-0812">Transmembrane</keyword>
<dbReference type="Proteomes" id="UP001193501">
    <property type="component" value="Unassembled WGS sequence"/>
</dbReference>
<reference evidence="7" key="1">
    <citation type="submission" date="2020-01" db="EMBL/GenBank/DDBJ databases">
        <authorList>
            <person name="Chen W.-M."/>
        </authorList>
    </citation>
    <scope>NUCLEOTIDE SEQUENCE</scope>
    <source>
        <strain evidence="7">CYK-10</strain>
    </source>
</reference>
<name>A0AAE4YB52_9RHOB</name>
<feature type="transmembrane region" description="Helical" evidence="5">
    <location>
        <begin position="186"/>
        <end position="205"/>
    </location>
</feature>
<dbReference type="PANTHER" id="PTHR32322">
    <property type="entry name" value="INNER MEMBRANE TRANSPORTER"/>
    <property type="match status" value="1"/>
</dbReference>
<dbReference type="AlphaFoldDB" id="A0AAE4YB52"/>
<proteinExistence type="predicted"/>
<feature type="transmembrane region" description="Helical" evidence="5">
    <location>
        <begin position="73"/>
        <end position="93"/>
    </location>
</feature>
<feature type="transmembrane region" description="Helical" evidence="5">
    <location>
        <begin position="247"/>
        <end position="266"/>
    </location>
</feature>
<feature type="domain" description="EamA" evidence="6">
    <location>
        <begin position="156"/>
        <end position="289"/>
    </location>
</feature>
<dbReference type="InterPro" id="IPR000620">
    <property type="entry name" value="EamA_dom"/>
</dbReference>
<comment type="caution">
    <text evidence="7">The sequence shown here is derived from an EMBL/GenBank/DDBJ whole genome shotgun (WGS) entry which is preliminary data.</text>
</comment>
<evidence type="ECO:0000256" key="3">
    <source>
        <dbReference type="ARBA" id="ARBA00022989"/>
    </source>
</evidence>
<dbReference type="EMBL" id="JAABNR010000008">
    <property type="protein sequence ID" value="NBZ87998.1"/>
    <property type="molecule type" value="Genomic_DNA"/>
</dbReference>
<keyword evidence="3 5" id="KW-1133">Transmembrane helix</keyword>
<keyword evidence="8" id="KW-1185">Reference proteome</keyword>
<dbReference type="InterPro" id="IPR050638">
    <property type="entry name" value="AA-Vitamin_Transporters"/>
</dbReference>
<feature type="transmembrane region" description="Helical" evidence="5">
    <location>
        <begin position="272"/>
        <end position="288"/>
    </location>
</feature>
<dbReference type="Pfam" id="PF00892">
    <property type="entry name" value="EamA"/>
    <property type="match status" value="2"/>
</dbReference>
<evidence type="ECO:0000256" key="1">
    <source>
        <dbReference type="ARBA" id="ARBA00004141"/>
    </source>
</evidence>
<feature type="transmembrane region" description="Helical" evidence="5">
    <location>
        <begin position="129"/>
        <end position="149"/>
    </location>
</feature>
<keyword evidence="4 5" id="KW-0472">Membrane</keyword>
<dbReference type="SUPFAM" id="SSF103481">
    <property type="entry name" value="Multidrug resistance efflux transporter EmrE"/>
    <property type="match status" value="2"/>
</dbReference>
<evidence type="ECO:0000256" key="5">
    <source>
        <dbReference type="SAM" id="Phobius"/>
    </source>
</evidence>
<organism evidence="7 8">
    <name type="scientific">Stagnihabitans tardus</name>
    <dbReference type="NCBI Taxonomy" id="2699202"/>
    <lineage>
        <taxon>Bacteria</taxon>
        <taxon>Pseudomonadati</taxon>
        <taxon>Pseudomonadota</taxon>
        <taxon>Alphaproteobacteria</taxon>
        <taxon>Rhodobacterales</taxon>
        <taxon>Paracoccaceae</taxon>
        <taxon>Stagnihabitans</taxon>
    </lineage>
</organism>
<dbReference type="GO" id="GO:0016020">
    <property type="term" value="C:membrane"/>
    <property type="evidence" value="ECO:0007669"/>
    <property type="project" value="UniProtKB-SubCell"/>
</dbReference>
<evidence type="ECO:0000259" key="6">
    <source>
        <dbReference type="Pfam" id="PF00892"/>
    </source>
</evidence>
<dbReference type="PANTHER" id="PTHR32322:SF9">
    <property type="entry name" value="AMINO-ACID METABOLITE EFFLUX PUMP-RELATED"/>
    <property type="match status" value="1"/>
</dbReference>
<feature type="transmembrane region" description="Helical" evidence="5">
    <location>
        <begin position="217"/>
        <end position="235"/>
    </location>
</feature>
<feature type="transmembrane region" description="Helical" evidence="5">
    <location>
        <begin position="155"/>
        <end position="174"/>
    </location>
</feature>
<feature type="transmembrane region" description="Helical" evidence="5">
    <location>
        <begin position="99"/>
        <end position="120"/>
    </location>
</feature>
<sequence>MRQTRLTSRSWGLMALLALIWGGSFTANHAALSALPVMTTVALRVSGAALALWAWIAVARLPVPQGRRFWGDAALMGLFNNLLPFSLIVWGQTQIPSGLAGILNASTALFSVLIAALAFADERLTRNRIAGLVLGLVGVVVTIGPASLHDFDLTSLGQLAILGAGLCYGLSGAYGRARLKGIRPEVSAAAMLSVSALTLAPLALWQNGLPQFTAPSLAAVLYLALIASALAYRLFYTILAEAGAGNLGLVTLLIAPVAVILGALLYGETLPPQAFAGLALITGGLILMNRK</sequence>
<protein>
    <submittedName>
        <fullName evidence="7">EamA family transporter</fullName>
    </submittedName>
</protein>
<evidence type="ECO:0000256" key="4">
    <source>
        <dbReference type="ARBA" id="ARBA00023136"/>
    </source>
</evidence>
<feature type="transmembrane region" description="Helical" evidence="5">
    <location>
        <begin position="43"/>
        <end position="61"/>
    </location>
</feature>
<evidence type="ECO:0000256" key="2">
    <source>
        <dbReference type="ARBA" id="ARBA00022692"/>
    </source>
</evidence>
<evidence type="ECO:0000313" key="8">
    <source>
        <dbReference type="Proteomes" id="UP001193501"/>
    </source>
</evidence>
<evidence type="ECO:0000313" key="7">
    <source>
        <dbReference type="EMBL" id="NBZ87998.1"/>
    </source>
</evidence>